<dbReference type="Gene3D" id="3.40.47.10">
    <property type="match status" value="1"/>
</dbReference>
<evidence type="ECO:0000313" key="4">
    <source>
        <dbReference type="EMBL" id="TDC73047.1"/>
    </source>
</evidence>
<evidence type="ECO:0000313" key="5">
    <source>
        <dbReference type="Proteomes" id="UP000295345"/>
    </source>
</evidence>
<dbReference type="InterPro" id="IPR013746">
    <property type="entry name" value="HMG_CoA_synt_C_dom"/>
</dbReference>
<dbReference type="GO" id="GO:0016747">
    <property type="term" value="F:acyltransferase activity, transferring groups other than amino-acyl groups"/>
    <property type="evidence" value="ECO:0007669"/>
    <property type="project" value="UniProtKB-ARBA"/>
</dbReference>
<evidence type="ECO:0000256" key="2">
    <source>
        <dbReference type="SAM" id="MobiDB-lite"/>
    </source>
</evidence>
<gene>
    <name evidence="4" type="ORF">E1283_20135</name>
</gene>
<dbReference type="EMBL" id="SMKI01000217">
    <property type="protein sequence ID" value="TDC73047.1"/>
    <property type="molecule type" value="Genomic_DNA"/>
</dbReference>
<proteinExistence type="predicted"/>
<accession>A0A4R4T7R6</accession>
<dbReference type="SUPFAM" id="SSF53901">
    <property type="entry name" value="Thiolase-like"/>
    <property type="match status" value="1"/>
</dbReference>
<protein>
    <recommendedName>
        <fullName evidence="3">Hydroxymethylglutaryl-coenzyme A synthase C-terminal domain-containing protein</fullName>
    </recommendedName>
</protein>
<dbReference type="Proteomes" id="UP000295345">
    <property type="component" value="Unassembled WGS sequence"/>
</dbReference>
<evidence type="ECO:0000256" key="1">
    <source>
        <dbReference type="ARBA" id="ARBA00022679"/>
    </source>
</evidence>
<feature type="compositionally biased region" description="Basic and acidic residues" evidence="2">
    <location>
        <begin position="91"/>
        <end position="113"/>
    </location>
</feature>
<dbReference type="PANTHER" id="PTHR43323">
    <property type="entry name" value="3-HYDROXY-3-METHYLGLUTARYL COENZYME A SYNTHASE"/>
    <property type="match status" value="1"/>
</dbReference>
<keyword evidence="5" id="KW-1185">Reference proteome</keyword>
<feature type="domain" description="Hydroxymethylglutaryl-coenzyme A synthase C-terminal" evidence="3">
    <location>
        <begin position="25"/>
        <end position="83"/>
    </location>
</feature>
<organism evidence="4 5">
    <name type="scientific">Streptomyces hainanensis</name>
    <dbReference type="NCBI Taxonomy" id="402648"/>
    <lineage>
        <taxon>Bacteria</taxon>
        <taxon>Bacillati</taxon>
        <taxon>Actinomycetota</taxon>
        <taxon>Actinomycetes</taxon>
        <taxon>Kitasatosporales</taxon>
        <taxon>Streptomycetaceae</taxon>
        <taxon>Streptomyces</taxon>
    </lineage>
</organism>
<sequence length="137" mass="14811">MAFKAHRQLLRTCGPPVDEAAVASAVAATTGYNETGGNSYTASVYLALAALLESEDDLTGRSPGLFSYGSGRVAEFLAGRVRPGYRRHLRADAHREAVSGRRAVDHGSPPDHPAHRRRHRVRPRTPEETSAPRSRAA</sequence>
<dbReference type="GO" id="GO:0004421">
    <property type="term" value="F:hydroxymethylglutaryl-CoA synthase activity"/>
    <property type="evidence" value="ECO:0007669"/>
    <property type="project" value="InterPro"/>
</dbReference>
<feature type="compositionally biased region" description="Basic residues" evidence="2">
    <location>
        <begin position="114"/>
        <end position="123"/>
    </location>
</feature>
<dbReference type="PANTHER" id="PTHR43323:SF2">
    <property type="entry name" value="HYDROXYMETHYLGLUTARYL-COA SYNTHASE"/>
    <property type="match status" value="1"/>
</dbReference>
<feature type="region of interest" description="Disordered" evidence="2">
    <location>
        <begin position="91"/>
        <end position="137"/>
    </location>
</feature>
<name>A0A4R4T7R6_9ACTN</name>
<reference evidence="4 5" key="1">
    <citation type="submission" date="2019-03" db="EMBL/GenBank/DDBJ databases">
        <title>Draft genome sequences of novel Actinobacteria.</title>
        <authorList>
            <person name="Sahin N."/>
            <person name="Ay H."/>
            <person name="Saygin H."/>
        </authorList>
    </citation>
    <scope>NUCLEOTIDE SEQUENCE [LARGE SCALE GENOMIC DNA]</scope>
    <source>
        <strain evidence="4 5">DSM 41900</strain>
    </source>
</reference>
<dbReference type="OrthoDB" id="9769523at2"/>
<comment type="caution">
    <text evidence="4">The sequence shown here is derived from an EMBL/GenBank/DDBJ whole genome shotgun (WGS) entry which is preliminary data.</text>
</comment>
<dbReference type="InterPro" id="IPR016039">
    <property type="entry name" value="Thiolase-like"/>
</dbReference>
<dbReference type="RefSeq" id="WP_132819499.1">
    <property type="nucleotide sequence ID" value="NZ_SMKI01000217.1"/>
</dbReference>
<dbReference type="GO" id="GO:0006084">
    <property type="term" value="P:acetyl-CoA metabolic process"/>
    <property type="evidence" value="ECO:0007669"/>
    <property type="project" value="InterPro"/>
</dbReference>
<dbReference type="Pfam" id="PF08540">
    <property type="entry name" value="HMG_CoA_synt_C"/>
    <property type="match status" value="1"/>
</dbReference>
<evidence type="ECO:0000259" key="3">
    <source>
        <dbReference type="Pfam" id="PF08540"/>
    </source>
</evidence>
<keyword evidence="1" id="KW-0808">Transferase</keyword>
<dbReference type="AlphaFoldDB" id="A0A4R4T7R6"/>